<protein>
    <submittedName>
        <fullName evidence="2">Uncharacterized protein</fullName>
    </submittedName>
</protein>
<gene>
    <name evidence="2" type="ORF">GCM10023191_061520</name>
</gene>
<dbReference type="EMBL" id="BAABHF010000038">
    <property type="protein sequence ID" value="GAA4505587.1"/>
    <property type="molecule type" value="Genomic_DNA"/>
</dbReference>
<comment type="caution">
    <text evidence="2">The sequence shown here is derived from an EMBL/GenBank/DDBJ whole genome shotgun (WGS) entry which is preliminary data.</text>
</comment>
<feature type="compositionally biased region" description="Basic and acidic residues" evidence="1">
    <location>
        <begin position="69"/>
        <end position="79"/>
    </location>
</feature>
<feature type="region of interest" description="Disordered" evidence="1">
    <location>
        <begin position="53"/>
        <end position="79"/>
    </location>
</feature>
<sequence length="79" mass="8729">MACGVEVVQDRAGLHAVGELDRVRLVHLGAPVWQIDARRTGVLQPRLVRADTIDRRARGTENPPPADATELRHRDGSTR</sequence>
<evidence type="ECO:0000313" key="3">
    <source>
        <dbReference type="Proteomes" id="UP001500503"/>
    </source>
</evidence>
<reference evidence="3" key="1">
    <citation type="journal article" date="2019" name="Int. J. Syst. Evol. Microbiol.">
        <title>The Global Catalogue of Microorganisms (GCM) 10K type strain sequencing project: providing services to taxonomists for standard genome sequencing and annotation.</title>
        <authorList>
            <consortium name="The Broad Institute Genomics Platform"/>
            <consortium name="The Broad Institute Genome Sequencing Center for Infectious Disease"/>
            <person name="Wu L."/>
            <person name="Ma J."/>
        </authorList>
    </citation>
    <scope>NUCLEOTIDE SEQUENCE [LARGE SCALE GENOMIC DNA]</scope>
    <source>
        <strain evidence="3">JCM 17933</strain>
    </source>
</reference>
<evidence type="ECO:0000256" key="1">
    <source>
        <dbReference type="SAM" id="MobiDB-lite"/>
    </source>
</evidence>
<keyword evidence="3" id="KW-1185">Reference proteome</keyword>
<accession>A0ABP8QLX5</accession>
<evidence type="ECO:0000313" key="2">
    <source>
        <dbReference type="EMBL" id="GAA4505587.1"/>
    </source>
</evidence>
<organism evidence="2 3">
    <name type="scientific">Actinoallomurus oryzae</name>
    <dbReference type="NCBI Taxonomy" id="502180"/>
    <lineage>
        <taxon>Bacteria</taxon>
        <taxon>Bacillati</taxon>
        <taxon>Actinomycetota</taxon>
        <taxon>Actinomycetes</taxon>
        <taxon>Streptosporangiales</taxon>
        <taxon>Thermomonosporaceae</taxon>
        <taxon>Actinoallomurus</taxon>
    </lineage>
</organism>
<dbReference type="Proteomes" id="UP001500503">
    <property type="component" value="Unassembled WGS sequence"/>
</dbReference>
<proteinExistence type="predicted"/>
<name>A0ABP8QLX5_9ACTN</name>